<evidence type="ECO:0000256" key="5">
    <source>
        <dbReference type="ARBA" id="ARBA00022679"/>
    </source>
</evidence>
<evidence type="ECO:0000256" key="14">
    <source>
        <dbReference type="ARBA" id="ARBA00023264"/>
    </source>
</evidence>
<gene>
    <name evidence="20" type="ORF">COU88_00215</name>
</gene>
<keyword evidence="9 17" id="KW-0067">ATP-binding</keyword>
<dbReference type="PANTHER" id="PTHR34299:SF1">
    <property type="entry name" value="DIACYLGLYCEROL KINASE"/>
    <property type="match status" value="1"/>
</dbReference>
<evidence type="ECO:0000256" key="19">
    <source>
        <dbReference type="SAM" id="Phobius"/>
    </source>
</evidence>
<dbReference type="InterPro" id="IPR000829">
    <property type="entry name" value="DAGK"/>
</dbReference>
<dbReference type="GO" id="GO:0005524">
    <property type="term" value="F:ATP binding"/>
    <property type="evidence" value="ECO:0007669"/>
    <property type="project" value="UniProtKB-KW"/>
</dbReference>
<evidence type="ECO:0000313" key="20">
    <source>
        <dbReference type="EMBL" id="PJE63312.1"/>
    </source>
</evidence>
<feature type="transmembrane region" description="Helical" evidence="19">
    <location>
        <begin position="103"/>
        <end position="124"/>
    </location>
</feature>
<evidence type="ECO:0000256" key="12">
    <source>
        <dbReference type="ARBA" id="ARBA00023136"/>
    </source>
</evidence>
<keyword evidence="5" id="KW-0808">Transferase</keyword>
<dbReference type="InterPro" id="IPR033717">
    <property type="entry name" value="UDPK"/>
</dbReference>
<evidence type="ECO:0000313" key="21">
    <source>
        <dbReference type="Proteomes" id="UP000229554"/>
    </source>
</evidence>
<dbReference type="GO" id="GO:0005886">
    <property type="term" value="C:plasma membrane"/>
    <property type="evidence" value="ECO:0007669"/>
    <property type="project" value="UniProtKB-SubCell"/>
</dbReference>
<dbReference type="CDD" id="cd14265">
    <property type="entry name" value="UDPK_IM_like"/>
    <property type="match status" value="1"/>
</dbReference>
<evidence type="ECO:0000256" key="1">
    <source>
        <dbReference type="ARBA" id="ARBA00004651"/>
    </source>
</evidence>
<feature type="binding site" evidence="17">
    <location>
        <begin position="101"/>
        <end position="102"/>
    </location>
    <ligand>
        <name>ATP</name>
        <dbReference type="ChEBI" id="CHEBI:30616"/>
    </ligand>
</feature>
<evidence type="ECO:0000256" key="15">
    <source>
        <dbReference type="PIRSR" id="PIRSR600829-1"/>
    </source>
</evidence>
<keyword evidence="18" id="KW-0460">Magnesium</keyword>
<dbReference type="GO" id="GO:0008654">
    <property type="term" value="P:phospholipid biosynthetic process"/>
    <property type="evidence" value="ECO:0007669"/>
    <property type="project" value="UniProtKB-KW"/>
</dbReference>
<evidence type="ECO:0000256" key="13">
    <source>
        <dbReference type="ARBA" id="ARBA00023209"/>
    </source>
</evidence>
<keyword evidence="6 19" id="KW-0812">Transmembrane</keyword>
<accession>A0A2M8KTQ2</accession>
<dbReference type="AlphaFoldDB" id="A0A2M8KTQ2"/>
<evidence type="ECO:0000256" key="6">
    <source>
        <dbReference type="ARBA" id="ARBA00022692"/>
    </source>
</evidence>
<keyword evidence="4" id="KW-0444">Lipid biosynthesis</keyword>
<dbReference type="GO" id="GO:0046872">
    <property type="term" value="F:metal ion binding"/>
    <property type="evidence" value="ECO:0007669"/>
    <property type="project" value="UniProtKB-KW"/>
</dbReference>
<evidence type="ECO:0000256" key="17">
    <source>
        <dbReference type="PIRSR" id="PIRSR600829-3"/>
    </source>
</evidence>
<dbReference type="Gene3D" id="1.10.287.3610">
    <property type="match status" value="1"/>
</dbReference>
<comment type="similarity">
    <text evidence="2">Belongs to the bacterial diacylglycerol kinase family.</text>
</comment>
<keyword evidence="12 19" id="KW-0472">Membrane</keyword>
<dbReference type="Pfam" id="PF01219">
    <property type="entry name" value="DAGK_prokar"/>
    <property type="match status" value="1"/>
</dbReference>
<evidence type="ECO:0000256" key="2">
    <source>
        <dbReference type="ARBA" id="ARBA00005967"/>
    </source>
</evidence>
<dbReference type="PANTHER" id="PTHR34299">
    <property type="entry name" value="DIACYLGLYCEROL KINASE"/>
    <property type="match status" value="1"/>
</dbReference>
<dbReference type="InterPro" id="IPR036945">
    <property type="entry name" value="DAGK_sf"/>
</dbReference>
<evidence type="ECO:0000256" key="10">
    <source>
        <dbReference type="ARBA" id="ARBA00022989"/>
    </source>
</evidence>
<evidence type="ECO:0000256" key="8">
    <source>
        <dbReference type="ARBA" id="ARBA00022777"/>
    </source>
</evidence>
<evidence type="ECO:0000256" key="9">
    <source>
        <dbReference type="ARBA" id="ARBA00022840"/>
    </source>
</evidence>
<evidence type="ECO:0000256" key="18">
    <source>
        <dbReference type="PIRSR" id="PIRSR600829-4"/>
    </source>
</evidence>
<feature type="binding site" evidence="17">
    <location>
        <position position="83"/>
    </location>
    <ligand>
        <name>ATP</name>
        <dbReference type="ChEBI" id="CHEBI:30616"/>
    </ligand>
</feature>
<keyword evidence="3" id="KW-1003">Cell membrane</keyword>
<keyword evidence="10 19" id="KW-1133">Transmembrane helix</keyword>
<evidence type="ECO:0000256" key="4">
    <source>
        <dbReference type="ARBA" id="ARBA00022516"/>
    </source>
</evidence>
<dbReference type="GO" id="GO:0016301">
    <property type="term" value="F:kinase activity"/>
    <property type="evidence" value="ECO:0007669"/>
    <property type="project" value="UniProtKB-KW"/>
</dbReference>
<evidence type="ECO:0000256" key="16">
    <source>
        <dbReference type="PIRSR" id="PIRSR600829-2"/>
    </source>
</evidence>
<evidence type="ECO:0000256" key="7">
    <source>
        <dbReference type="ARBA" id="ARBA00022741"/>
    </source>
</evidence>
<dbReference type="EMBL" id="PFED01000007">
    <property type="protein sequence ID" value="PJE63312.1"/>
    <property type="molecule type" value="Genomic_DNA"/>
</dbReference>
<sequence length="128" mass="13891">MAINIKDEASLFAAHHQKIGFHFALNGIGWAFKHQVNVKIHAYVIILIVLLGLLTNLRTVEWLFIIGAVFSVLITEMINTSIEQATDAITKNSNPTIGLAKDLAAGAVLLSALYASIVGIIIFLPKIL</sequence>
<keyword evidence="14" id="KW-1208">Phospholipid metabolism</keyword>
<proteinExistence type="inferred from homology"/>
<feature type="active site" description="Proton acceptor" evidence="15">
    <location>
        <position position="76"/>
    </location>
</feature>
<keyword evidence="11" id="KW-0443">Lipid metabolism</keyword>
<comment type="subcellular location">
    <subcellularLocation>
        <location evidence="1">Cell membrane</location>
        <topology evidence="1">Multi-pass membrane protein</topology>
    </subcellularLocation>
</comment>
<protein>
    <submittedName>
        <fullName evidence="20">Diacylglycerol kinase</fullName>
    </submittedName>
</protein>
<feature type="binding site" evidence="18">
    <location>
        <position position="83"/>
    </location>
    <ligand>
        <name>a divalent metal cation</name>
        <dbReference type="ChEBI" id="CHEBI:60240"/>
    </ligand>
</feature>
<keyword evidence="8 20" id="KW-0418">Kinase</keyword>
<comment type="caution">
    <text evidence="20">The sequence shown here is derived from an EMBL/GenBank/DDBJ whole genome shotgun (WGS) entry which is preliminary data.</text>
</comment>
<feature type="transmembrane region" description="Helical" evidence="19">
    <location>
        <begin position="63"/>
        <end position="82"/>
    </location>
</feature>
<name>A0A2M8KTQ2_9BACT</name>
<feature type="transmembrane region" description="Helical" evidence="19">
    <location>
        <begin position="40"/>
        <end position="57"/>
    </location>
</feature>
<organism evidence="20 21">
    <name type="scientific">Candidatus Roizmanbacteria bacterium CG10_big_fil_rev_8_21_14_0_10_39_6</name>
    <dbReference type="NCBI Taxonomy" id="1974853"/>
    <lineage>
        <taxon>Bacteria</taxon>
        <taxon>Candidatus Roizmaniibacteriota</taxon>
    </lineage>
</organism>
<keyword evidence="18" id="KW-0479">Metal-binding</keyword>
<reference evidence="21" key="1">
    <citation type="submission" date="2017-09" db="EMBL/GenBank/DDBJ databases">
        <title>Depth-based differentiation of microbial function through sediment-hosted aquifers and enrichment of novel symbionts in the deep terrestrial subsurface.</title>
        <authorList>
            <person name="Probst A.J."/>
            <person name="Ladd B."/>
            <person name="Jarett J.K."/>
            <person name="Geller-Mcgrath D.E."/>
            <person name="Sieber C.M.K."/>
            <person name="Emerson J.B."/>
            <person name="Anantharaman K."/>
            <person name="Thomas B.C."/>
            <person name="Malmstrom R."/>
            <person name="Stieglmeier M."/>
            <person name="Klingl A."/>
            <person name="Woyke T."/>
            <person name="Ryan C.M."/>
            <person name="Banfield J.F."/>
        </authorList>
    </citation>
    <scope>NUCLEOTIDE SEQUENCE [LARGE SCALE GENOMIC DNA]</scope>
</reference>
<feature type="binding site" evidence="16">
    <location>
        <position position="76"/>
    </location>
    <ligand>
        <name>substrate</name>
    </ligand>
</feature>
<keyword evidence="7 17" id="KW-0547">Nucleotide-binding</keyword>
<comment type="cofactor">
    <cofactor evidence="18">
        <name>Mg(2+)</name>
        <dbReference type="ChEBI" id="CHEBI:18420"/>
    </cofactor>
    <text evidence="18">Mn(2+), Zn(2+), Cd(2+) and Co(2+) support activity to lesser extents.</text>
</comment>
<evidence type="ECO:0000256" key="11">
    <source>
        <dbReference type="ARBA" id="ARBA00023098"/>
    </source>
</evidence>
<evidence type="ECO:0000256" key="3">
    <source>
        <dbReference type="ARBA" id="ARBA00022475"/>
    </source>
</evidence>
<keyword evidence="13" id="KW-0594">Phospholipid biosynthesis</keyword>
<dbReference type="Proteomes" id="UP000229554">
    <property type="component" value="Unassembled WGS sequence"/>
</dbReference>